<evidence type="ECO:0000313" key="3">
    <source>
        <dbReference type="Proteomes" id="UP000717624"/>
    </source>
</evidence>
<dbReference type="EMBL" id="JAFBEB010000001">
    <property type="protein sequence ID" value="MBM7588764.1"/>
    <property type="molecule type" value="Genomic_DNA"/>
</dbReference>
<evidence type="ECO:0000256" key="1">
    <source>
        <dbReference type="SAM" id="Coils"/>
    </source>
</evidence>
<feature type="coiled-coil region" evidence="1">
    <location>
        <begin position="45"/>
        <end position="79"/>
    </location>
</feature>
<gene>
    <name evidence="2" type="ORF">JOD01_000350</name>
</gene>
<organism evidence="2 3">
    <name type="scientific">Brevibacillus fulvus</name>
    <dbReference type="NCBI Taxonomy" id="1125967"/>
    <lineage>
        <taxon>Bacteria</taxon>
        <taxon>Bacillati</taxon>
        <taxon>Bacillota</taxon>
        <taxon>Bacilli</taxon>
        <taxon>Bacillales</taxon>
        <taxon>Paenibacillaceae</taxon>
        <taxon>Brevibacillus</taxon>
    </lineage>
</organism>
<reference evidence="2" key="1">
    <citation type="submission" date="2021-01" db="EMBL/GenBank/DDBJ databases">
        <title>Genomic Encyclopedia of Type Strains, Phase IV (KMG-IV): sequencing the most valuable type-strain genomes for metagenomic binning, comparative biology and taxonomic classification.</title>
        <authorList>
            <person name="Goeker M."/>
        </authorList>
    </citation>
    <scope>NUCLEOTIDE SEQUENCE</scope>
    <source>
        <strain evidence="2">DSM 25523</strain>
    </source>
</reference>
<dbReference type="Proteomes" id="UP000717624">
    <property type="component" value="Unassembled WGS sequence"/>
</dbReference>
<sequence length="107" mass="12645">MEKRRKSDALWVTPGVFSGSLKIEEAVGRISSVSQLDWNPKPVEDSQLKSQIEMLAQQIQQLQAQLAEWEQRWAMMKEEQNKERQYLYQVVLSLKQEWETERSVHRG</sequence>
<keyword evidence="3" id="KW-1185">Reference proteome</keyword>
<protein>
    <submittedName>
        <fullName evidence="2">FixJ family two-component response regulator</fullName>
    </submittedName>
</protein>
<proteinExistence type="predicted"/>
<accession>A0A938XXI0</accession>
<dbReference type="AlphaFoldDB" id="A0A938XXI0"/>
<keyword evidence="1" id="KW-0175">Coiled coil</keyword>
<evidence type="ECO:0000313" key="2">
    <source>
        <dbReference type="EMBL" id="MBM7588764.1"/>
    </source>
</evidence>
<dbReference type="RefSeq" id="WP_204516491.1">
    <property type="nucleotide sequence ID" value="NZ_BAABIN010000009.1"/>
</dbReference>
<name>A0A938XXI0_9BACL</name>
<comment type="caution">
    <text evidence="2">The sequence shown here is derived from an EMBL/GenBank/DDBJ whole genome shotgun (WGS) entry which is preliminary data.</text>
</comment>